<protein>
    <submittedName>
        <fullName evidence="5">Uncharacterized protein LOC113788435</fullName>
    </submittedName>
</protein>
<dbReference type="RefSeq" id="XP_027193687.1">
    <property type="nucleotide sequence ID" value="XM_027337886.1"/>
</dbReference>
<dbReference type="PROSITE" id="PS00141">
    <property type="entry name" value="ASP_PROTEASE"/>
    <property type="match status" value="1"/>
</dbReference>
<dbReference type="KEGG" id="dpte:113788435"/>
<sequence length="881" mass="102441">MKPIPEDLKNKLWACRRNITMLPTRLWNKDRTLLLKNELMNFHDQLVELLDPDEDVPDDLLKIMTLYSDRINDYLKRFDSPEVNNRSEMNNDVVQQMEQLSLNSSITKIKVDQLPTFDGKFSNWKAYKGMIENLLINNIALNEDLKKSMLLKTMTNEPARIVSILIGQQMSLPDIWNKVCEKFDDHQKAILEIKNELNLIPRIDNENQTLNLKKAKDIVESADLAVKGLDLDTSFYTANLVQAVANKFYYRAKRKMLVKVKKFEDLVKFIDELYEDAVRYDYNKIEDSDASGKKREEFPRKTSTAAIATRFCYICGNSHQSTFSCFDKKDPKFIVDVIRSKGLCIKCLQRGHLSKDCTVFLEDKCKKCDNYHATEMHDVLNELFHTKPKEIARNDISSSSESSSSELLNSDSSDRGSVAAITYRNLSNVFDAKRNGNFENRPVIYGKCNGKDSVILLDSGSNISVIDHDLLLDDQDNPDKNYSILATSPLGEAKTSHKKVVLKIRGNPYEISIDLFAMKMYEKNLIIIGTDNLGFFYKNQPKVLSIPTIFGVISYQARKDCSSIEMNKPAALENVFEIDEFKNEQSSTPVEELLKPELKKDLNFDNDDLNNDRDEDDNIQIKRRIDQVIGRFETQLSILSDQRPKNNFDKVSIVESRLLAPYELGNVLYRIRDVFSSRDAMRFDSMFNVQRFGSFSSIKNLELADRVDDLKKLNYYLMIFVDKLFPLGNTSMKSWNLIYRFYRNRKKMIYDNEIFSKLDNRKFEWIFFPPGAFVIAYGRQQPTNVDVLETNGIWPIRLKVFRFKFKRTGIHDLVSYDRIFRCNLWLIVLLDDNELIFPFRAGSVMKQKHSKIKFDVPNLNLCSIRTFVLFELLFLIVLKYF</sequence>
<dbReference type="AlphaFoldDB" id="A0A6P6XJW0"/>
<evidence type="ECO:0000313" key="5">
    <source>
        <dbReference type="RefSeq" id="XP_027193687.1"/>
    </source>
</evidence>
<evidence type="ECO:0000259" key="3">
    <source>
        <dbReference type="PROSITE" id="PS50158"/>
    </source>
</evidence>
<reference evidence="5" key="1">
    <citation type="submission" date="2025-08" db="UniProtKB">
        <authorList>
            <consortium name="RefSeq"/>
        </authorList>
    </citation>
    <scope>IDENTIFICATION</scope>
    <source>
        <strain evidence="5">Airmid</strain>
    </source>
</reference>
<dbReference type="GO" id="GO:0006508">
    <property type="term" value="P:proteolysis"/>
    <property type="evidence" value="ECO:0007669"/>
    <property type="project" value="InterPro"/>
</dbReference>
<keyword evidence="4" id="KW-1185">Reference proteome</keyword>
<feature type="domain" description="CCHC-type" evidence="3">
    <location>
        <begin position="344"/>
        <end position="357"/>
    </location>
</feature>
<evidence type="ECO:0000256" key="2">
    <source>
        <dbReference type="SAM" id="MobiDB-lite"/>
    </source>
</evidence>
<keyword evidence="1" id="KW-0479">Metal-binding</keyword>
<dbReference type="GO" id="GO:0003676">
    <property type="term" value="F:nucleic acid binding"/>
    <property type="evidence" value="ECO:0007669"/>
    <property type="project" value="InterPro"/>
</dbReference>
<feature type="compositionally biased region" description="Low complexity" evidence="2">
    <location>
        <begin position="397"/>
        <end position="411"/>
    </location>
</feature>
<dbReference type="InterPro" id="IPR021109">
    <property type="entry name" value="Peptidase_aspartic_dom_sf"/>
</dbReference>
<keyword evidence="1" id="KW-0863">Zinc-finger</keyword>
<dbReference type="InterPro" id="IPR001878">
    <property type="entry name" value="Znf_CCHC"/>
</dbReference>
<dbReference type="GO" id="GO:0004190">
    <property type="term" value="F:aspartic-type endopeptidase activity"/>
    <property type="evidence" value="ECO:0007669"/>
    <property type="project" value="InterPro"/>
</dbReference>
<dbReference type="PROSITE" id="PS50158">
    <property type="entry name" value="ZF_CCHC"/>
    <property type="match status" value="1"/>
</dbReference>
<organism evidence="4 5">
    <name type="scientific">Dermatophagoides pteronyssinus</name>
    <name type="common">European house dust mite</name>
    <dbReference type="NCBI Taxonomy" id="6956"/>
    <lineage>
        <taxon>Eukaryota</taxon>
        <taxon>Metazoa</taxon>
        <taxon>Ecdysozoa</taxon>
        <taxon>Arthropoda</taxon>
        <taxon>Chelicerata</taxon>
        <taxon>Arachnida</taxon>
        <taxon>Acari</taxon>
        <taxon>Acariformes</taxon>
        <taxon>Sarcoptiformes</taxon>
        <taxon>Astigmata</taxon>
        <taxon>Psoroptidia</taxon>
        <taxon>Analgoidea</taxon>
        <taxon>Pyroglyphidae</taxon>
        <taxon>Dermatophagoidinae</taxon>
        <taxon>Dermatophagoides</taxon>
    </lineage>
</organism>
<feature type="region of interest" description="Disordered" evidence="2">
    <location>
        <begin position="394"/>
        <end position="413"/>
    </location>
</feature>
<dbReference type="PANTHER" id="PTHR47331:SF1">
    <property type="entry name" value="GAG-LIKE PROTEIN"/>
    <property type="match status" value="1"/>
</dbReference>
<evidence type="ECO:0000256" key="1">
    <source>
        <dbReference type="PROSITE-ProRule" id="PRU00047"/>
    </source>
</evidence>
<dbReference type="SUPFAM" id="SSF50630">
    <property type="entry name" value="Acid proteases"/>
    <property type="match status" value="1"/>
</dbReference>
<dbReference type="PANTHER" id="PTHR47331">
    <property type="entry name" value="PHD-TYPE DOMAIN-CONTAINING PROTEIN"/>
    <property type="match status" value="1"/>
</dbReference>
<evidence type="ECO:0000313" key="4">
    <source>
        <dbReference type="Proteomes" id="UP000515146"/>
    </source>
</evidence>
<name>A0A6P6XJW0_DERPT</name>
<proteinExistence type="predicted"/>
<keyword evidence="1" id="KW-0862">Zinc</keyword>
<accession>A0A6P6XJW0</accession>
<gene>
    <name evidence="5" type="primary">LOC113788435</name>
</gene>
<dbReference type="InParanoid" id="A0A6P6XJW0"/>
<dbReference type="InterPro" id="IPR001969">
    <property type="entry name" value="Aspartic_peptidase_AS"/>
</dbReference>
<dbReference type="OrthoDB" id="7542052at2759"/>
<dbReference type="Proteomes" id="UP000515146">
    <property type="component" value="Unplaced"/>
</dbReference>
<dbReference type="GO" id="GO:0008270">
    <property type="term" value="F:zinc ion binding"/>
    <property type="evidence" value="ECO:0007669"/>
    <property type="project" value="UniProtKB-KW"/>
</dbReference>